<dbReference type="STRING" id="599839.J4G159"/>
<dbReference type="Gene3D" id="1.20.1280.50">
    <property type="match status" value="1"/>
</dbReference>
<dbReference type="RefSeq" id="XP_012179016.1">
    <property type="nucleotide sequence ID" value="XM_012323626.1"/>
</dbReference>
<evidence type="ECO:0000313" key="2">
    <source>
        <dbReference type="EMBL" id="CCL99733.1"/>
    </source>
</evidence>
<name>J4G159_9APHY</name>
<gene>
    <name evidence="2" type="ORF">FIBRA_01755</name>
</gene>
<evidence type="ECO:0000259" key="1">
    <source>
        <dbReference type="PROSITE" id="PS50181"/>
    </source>
</evidence>
<feature type="domain" description="F-box" evidence="1">
    <location>
        <begin position="5"/>
        <end position="54"/>
    </location>
</feature>
<dbReference type="Proteomes" id="UP000006352">
    <property type="component" value="Unassembled WGS sequence"/>
</dbReference>
<dbReference type="InParanoid" id="J4G159"/>
<dbReference type="SUPFAM" id="SSF81383">
    <property type="entry name" value="F-box domain"/>
    <property type="match status" value="1"/>
</dbReference>
<evidence type="ECO:0000313" key="3">
    <source>
        <dbReference type="Proteomes" id="UP000006352"/>
    </source>
</evidence>
<dbReference type="OrthoDB" id="3226064at2759"/>
<dbReference type="AlphaFoldDB" id="J4G159"/>
<sequence length="413" mass="47245">MSKSASGLLALPPEILERILVESDPLDVAAIAQACSALRRFIYEPADQHLWRSLYLAQSLDDPRECRNNLGEPLSADVDWRARLQRIIRARTVMDDPSKCPPDERHAVLQTLVDLISNIPPTEDALSEDPAFNLAWFARGGHLLDHPAWLTELPPKEEQLKYRLHAHFGLTNRDYRPTRRTESRAYVYAMRNYRWDNEFGPFAHDGSGRVNWQHVWAVHHVMSMHILPQRDLDRTTLQLFVVYPLSLPFCQSSIPRSLDLNKEPDWAGVKGTWQCSFCFCDHRDLLVYNYNHFDHSDTGPMHTAIFDDPDFVEIFRCMDVELRVISTEADPNHPTRPKINFVGTANTNATMVGYVKITPDNQIRWHFKSGEHGLAVWSSEGIQVGGVRSSFGVLGAWTTVQHDRHDPVGAFFD</sequence>
<proteinExistence type="predicted"/>
<dbReference type="GeneID" id="24094644"/>
<dbReference type="HOGENOM" id="CLU_019366_1_0_1"/>
<dbReference type="InterPro" id="IPR036047">
    <property type="entry name" value="F-box-like_dom_sf"/>
</dbReference>
<dbReference type="EMBL" id="HE796948">
    <property type="protein sequence ID" value="CCL99733.1"/>
    <property type="molecule type" value="Genomic_DNA"/>
</dbReference>
<accession>J4G159</accession>
<dbReference type="Pfam" id="PF12937">
    <property type="entry name" value="F-box-like"/>
    <property type="match status" value="1"/>
</dbReference>
<dbReference type="InterPro" id="IPR001810">
    <property type="entry name" value="F-box_dom"/>
</dbReference>
<protein>
    <recommendedName>
        <fullName evidence="1">F-box domain-containing protein</fullName>
    </recommendedName>
</protein>
<keyword evidence="3" id="KW-1185">Reference proteome</keyword>
<dbReference type="PROSITE" id="PS50181">
    <property type="entry name" value="FBOX"/>
    <property type="match status" value="1"/>
</dbReference>
<reference evidence="2 3" key="1">
    <citation type="journal article" date="2012" name="Appl. Environ. Microbiol.">
        <title>Short-read sequencing for genomic analysis of the brown rot fungus Fibroporia radiculosa.</title>
        <authorList>
            <person name="Tang J.D."/>
            <person name="Perkins A.D."/>
            <person name="Sonstegard T.S."/>
            <person name="Schroeder S.G."/>
            <person name="Burgess S.C."/>
            <person name="Diehl S.V."/>
        </authorList>
    </citation>
    <scope>NUCLEOTIDE SEQUENCE [LARGE SCALE GENOMIC DNA]</scope>
    <source>
        <strain evidence="2 3">TFFH 294</strain>
    </source>
</reference>
<organism evidence="2 3">
    <name type="scientific">Fibroporia radiculosa</name>
    <dbReference type="NCBI Taxonomy" id="599839"/>
    <lineage>
        <taxon>Eukaryota</taxon>
        <taxon>Fungi</taxon>
        <taxon>Dikarya</taxon>
        <taxon>Basidiomycota</taxon>
        <taxon>Agaricomycotina</taxon>
        <taxon>Agaricomycetes</taxon>
        <taxon>Polyporales</taxon>
        <taxon>Fibroporiaceae</taxon>
        <taxon>Fibroporia</taxon>
    </lineage>
</organism>